<evidence type="ECO:0000313" key="1">
    <source>
        <dbReference type="EMBL" id="KAH0460718.1"/>
    </source>
</evidence>
<accession>A0AAV7GYV7</accession>
<keyword evidence="2" id="KW-1185">Reference proteome</keyword>
<gene>
    <name evidence="1" type="ORF">IEQ34_011381</name>
</gene>
<name>A0AAV7GYV7_DENCH</name>
<protein>
    <submittedName>
        <fullName evidence="1">Uncharacterized protein</fullName>
    </submittedName>
</protein>
<dbReference type="Proteomes" id="UP000775213">
    <property type="component" value="Unassembled WGS sequence"/>
</dbReference>
<comment type="caution">
    <text evidence="1">The sequence shown here is derived from an EMBL/GenBank/DDBJ whole genome shotgun (WGS) entry which is preliminary data.</text>
</comment>
<proteinExistence type="predicted"/>
<sequence length="74" mass="8354">MKNVIDSYLIYRIILIKRARRVAINFQATQKKEWISIRERTSKKIGVVPLSGAALGLESSGARNYRCGAEAFIL</sequence>
<evidence type="ECO:0000313" key="2">
    <source>
        <dbReference type="Proteomes" id="UP000775213"/>
    </source>
</evidence>
<dbReference type="AlphaFoldDB" id="A0AAV7GYV7"/>
<organism evidence="1 2">
    <name type="scientific">Dendrobium chrysotoxum</name>
    <name type="common">Orchid</name>
    <dbReference type="NCBI Taxonomy" id="161865"/>
    <lineage>
        <taxon>Eukaryota</taxon>
        <taxon>Viridiplantae</taxon>
        <taxon>Streptophyta</taxon>
        <taxon>Embryophyta</taxon>
        <taxon>Tracheophyta</taxon>
        <taxon>Spermatophyta</taxon>
        <taxon>Magnoliopsida</taxon>
        <taxon>Liliopsida</taxon>
        <taxon>Asparagales</taxon>
        <taxon>Orchidaceae</taxon>
        <taxon>Epidendroideae</taxon>
        <taxon>Malaxideae</taxon>
        <taxon>Dendrobiinae</taxon>
        <taxon>Dendrobium</taxon>
    </lineage>
</organism>
<reference evidence="1 2" key="1">
    <citation type="journal article" date="2021" name="Hortic Res">
        <title>Chromosome-scale assembly of the Dendrobium chrysotoxum genome enhances the understanding of orchid evolution.</title>
        <authorList>
            <person name="Zhang Y."/>
            <person name="Zhang G.Q."/>
            <person name="Zhang D."/>
            <person name="Liu X.D."/>
            <person name="Xu X.Y."/>
            <person name="Sun W.H."/>
            <person name="Yu X."/>
            <person name="Zhu X."/>
            <person name="Wang Z.W."/>
            <person name="Zhao X."/>
            <person name="Zhong W.Y."/>
            <person name="Chen H."/>
            <person name="Yin W.L."/>
            <person name="Huang T."/>
            <person name="Niu S.C."/>
            <person name="Liu Z.J."/>
        </authorList>
    </citation>
    <scope>NUCLEOTIDE SEQUENCE [LARGE SCALE GENOMIC DNA]</scope>
    <source>
        <strain evidence="1">Lindl</strain>
    </source>
</reference>
<dbReference type="EMBL" id="JAGFBR010000010">
    <property type="protein sequence ID" value="KAH0460718.1"/>
    <property type="molecule type" value="Genomic_DNA"/>
</dbReference>